<dbReference type="SUPFAM" id="SSF56112">
    <property type="entry name" value="Protein kinase-like (PK-like)"/>
    <property type="match status" value="1"/>
</dbReference>
<dbReference type="GO" id="GO:0016301">
    <property type="term" value="F:kinase activity"/>
    <property type="evidence" value="ECO:0007669"/>
    <property type="project" value="UniProtKB-KW"/>
</dbReference>
<evidence type="ECO:0000313" key="8">
    <source>
        <dbReference type="Proteomes" id="UP001370348"/>
    </source>
</evidence>
<dbReference type="InterPro" id="IPR000719">
    <property type="entry name" value="Prot_kinase_dom"/>
</dbReference>
<dbReference type="CDD" id="cd14014">
    <property type="entry name" value="STKc_PknB_like"/>
    <property type="match status" value="1"/>
</dbReference>
<evidence type="ECO:0000256" key="3">
    <source>
        <dbReference type="ARBA" id="ARBA00022777"/>
    </source>
</evidence>
<evidence type="ECO:0000256" key="5">
    <source>
        <dbReference type="SAM" id="MobiDB-lite"/>
    </source>
</evidence>
<dbReference type="InterPro" id="IPR008266">
    <property type="entry name" value="Tyr_kinase_AS"/>
</dbReference>
<accession>A0ABZ2LZP3</accession>
<dbReference type="PANTHER" id="PTHR43289:SF6">
    <property type="entry name" value="SERINE_THREONINE-PROTEIN KINASE NEKL-3"/>
    <property type="match status" value="1"/>
</dbReference>
<protein>
    <submittedName>
        <fullName evidence="7">Protein kinase</fullName>
    </submittedName>
</protein>
<feature type="compositionally biased region" description="Low complexity" evidence="5">
    <location>
        <begin position="448"/>
        <end position="475"/>
    </location>
</feature>
<feature type="domain" description="Protein kinase" evidence="6">
    <location>
        <begin position="10"/>
        <end position="285"/>
    </location>
</feature>
<feature type="region of interest" description="Disordered" evidence="5">
    <location>
        <begin position="411"/>
        <end position="495"/>
    </location>
</feature>
<name>A0ABZ2LZP3_9BACT</name>
<proteinExistence type="predicted"/>
<dbReference type="Gene3D" id="3.30.200.20">
    <property type="entry name" value="Phosphorylase Kinase, domain 1"/>
    <property type="match status" value="1"/>
</dbReference>
<feature type="region of interest" description="Disordered" evidence="5">
    <location>
        <begin position="349"/>
        <end position="377"/>
    </location>
</feature>
<dbReference type="EMBL" id="CP089984">
    <property type="protein sequence ID" value="WXB16187.1"/>
    <property type="molecule type" value="Genomic_DNA"/>
</dbReference>
<evidence type="ECO:0000256" key="2">
    <source>
        <dbReference type="ARBA" id="ARBA00022741"/>
    </source>
</evidence>
<feature type="compositionally biased region" description="Low complexity" evidence="5">
    <location>
        <begin position="509"/>
        <end position="539"/>
    </location>
</feature>
<keyword evidence="3 7" id="KW-0418">Kinase</keyword>
<feature type="region of interest" description="Disordered" evidence="5">
    <location>
        <begin position="507"/>
        <end position="541"/>
    </location>
</feature>
<sequence>MRELPQLGRYSLVIELASGGMASVYLGRMIGVAGFGRTVAIKRLHPHLARDPEFASSFVDEAHLAARIRHPNVVPTLDVVATEDEHFIVMEYVHGESVGGLLRACRTNNQIMPVPVSLSILIGVLNGLHAAHEAKDEEGQPLSIVHRDVSPQNVLVGIDGVARVLDFGVAKARKRLLETTRHGRLKGKIPYMAPEQIRGSATRQSDVYAAGVLLWEMLTGRRLFRGQSEVQLIEAVLSAHVAPPSARNPLVPPEVDRIVQRAVAREPDERYPTARAMAEDIDACIDVASSMKVAQWVESVVGPVLADRQVLVAEVERSATAPAPEKDSKPIQLDTMKMTLEELHWHMAGPESAPANQPTTTSSPATEVPPASLPNFRPNRRRWLWVGSTTLALLGSALVVQNWRAVGHYDGHDPARTSPSVSSRTGDAPGVPSGESESQPAGPMHLDAGATTSAPDAASPPGGAGGAKKPAADAGTQASPKSLEPRPSVGTKSDTAMQASIKLLDKAGPSLPSATSASSTPSTPSSSTTASTSKAATSPNGSVADQVRAIMLNDADRARALLQARAKSGLITREEINLLRTICRNQRDSDCVAHCATLLELE</sequence>
<keyword evidence="4" id="KW-0067">ATP-binding</keyword>
<organism evidence="7 8">
    <name type="scientific">Pendulispora albinea</name>
    <dbReference type="NCBI Taxonomy" id="2741071"/>
    <lineage>
        <taxon>Bacteria</taxon>
        <taxon>Pseudomonadati</taxon>
        <taxon>Myxococcota</taxon>
        <taxon>Myxococcia</taxon>
        <taxon>Myxococcales</taxon>
        <taxon>Sorangiineae</taxon>
        <taxon>Pendulisporaceae</taxon>
        <taxon>Pendulispora</taxon>
    </lineage>
</organism>
<keyword evidence="1" id="KW-0808">Transferase</keyword>
<dbReference type="PANTHER" id="PTHR43289">
    <property type="entry name" value="MITOGEN-ACTIVATED PROTEIN KINASE KINASE KINASE 20-RELATED"/>
    <property type="match status" value="1"/>
</dbReference>
<dbReference type="Proteomes" id="UP001370348">
    <property type="component" value="Chromosome"/>
</dbReference>
<dbReference type="RefSeq" id="WP_394825816.1">
    <property type="nucleotide sequence ID" value="NZ_CP089984.1"/>
</dbReference>
<evidence type="ECO:0000256" key="1">
    <source>
        <dbReference type="ARBA" id="ARBA00022679"/>
    </source>
</evidence>
<keyword evidence="8" id="KW-1185">Reference proteome</keyword>
<evidence type="ECO:0000256" key="4">
    <source>
        <dbReference type="ARBA" id="ARBA00022840"/>
    </source>
</evidence>
<evidence type="ECO:0000313" key="7">
    <source>
        <dbReference type="EMBL" id="WXB16187.1"/>
    </source>
</evidence>
<reference evidence="7 8" key="1">
    <citation type="submission" date="2021-12" db="EMBL/GenBank/DDBJ databases">
        <title>Discovery of the Pendulisporaceae a myxobacterial family with distinct sporulation behavior and unique specialized metabolism.</title>
        <authorList>
            <person name="Garcia R."/>
            <person name="Popoff A."/>
            <person name="Bader C.D."/>
            <person name="Loehr J."/>
            <person name="Walesch S."/>
            <person name="Walt C."/>
            <person name="Boldt J."/>
            <person name="Bunk B."/>
            <person name="Haeckl F.J.F.P.J."/>
            <person name="Gunesch A.P."/>
            <person name="Birkelbach J."/>
            <person name="Nuebel U."/>
            <person name="Pietschmann T."/>
            <person name="Bach T."/>
            <person name="Mueller R."/>
        </authorList>
    </citation>
    <scope>NUCLEOTIDE SEQUENCE [LARGE SCALE GENOMIC DNA]</scope>
    <source>
        <strain evidence="7 8">MSr11954</strain>
    </source>
</reference>
<evidence type="ECO:0000259" key="6">
    <source>
        <dbReference type="PROSITE" id="PS50011"/>
    </source>
</evidence>
<dbReference type="Gene3D" id="1.10.510.10">
    <property type="entry name" value="Transferase(Phosphotransferase) domain 1"/>
    <property type="match status" value="1"/>
</dbReference>
<dbReference type="Pfam" id="PF00069">
    <property type="entry name" value="Pkinase"/>
    <property type="match status" value="1"/>
</dbReference>
<dbReference type="PROSITE" id="PS50011">
    <property type="entry name" value="PROTEIN_KINASE_DOM"/>
    <property type="match status" value="1"/>
</dbReference>
<dbReference type="InterPro" id="IPR011009">
    <property type="entry name" value="Kinase-like_dom_sf"/>
</dbReference>
<dbReference type="PROSITE" id="PS00109">
    <property type="entry name" value="PROTEIN_KINASE_TYR"/>
    <property type="match status" value="1"/>
</dbReference>
<keyword evidence="2" id="KW-0547">Nucleotide-binding</keyword>
<gene>
    <name evidence="7" type="ORF">LZC94_02680</name>
</gene>
<feature type="compositionally biased region" description="Polar residues" evidence="5">
    <location>
        <begin position="354"/>
        <end position="365"/>
    </location>
</feature>